<accession>A0ACB7S6L5</accession>
<evidence type="ECO:0000313" key="2">
    <source>
        <dbReference type="Proteomes" id="UP000821845"/>
    </source>
</evidence>
<name>A0ACB7S6L5_HYAAI</name>
<dbReference type="Proteomes" id="UP000821845">
    <property type="component" value="Chromosome 5"/>
</dbReference>
<organism evidence="1 2">
    <name type="scientific">Hyalomma asiaticum</name>
    <name type="common">Tick</name>
    <dbReference type="NCBI Taxonomy" id="266040"/>
    <lineage>
        <taxon>Eukaryota</taxon>
        <taxon>Metazoa</taxon>
        <taxon>Ecdysozoa</taxon>
        <taxon>Arthropoda</taxon>
        <taxon>Chelicerata</taxon>
        <taxon>Arachnida</taxon>
        <taxon>Acari</taxon>
        <taxon>Parasitiformes</taxon>
        <taxon>Ixodida</taxon>
        <taxon>Ixodoidea</taxon>
        <taxon>Ixodidae</taxon>
        <taxon>Hyalomminae</taxon>
        <taxon>Hyalomma</taxon>
    </lineage>
</organism>
<keyword evidence="2" id="KW-1185">Reference proteome</keyword>
<sequence length="138" mass="15472">MVLRLLLRYLLHNEQLIQRLADSYPFRRAAQLTAHVMLRGKAFGQESLELMSTSSLLRTLIERIGRTTEKAKDISSDKVKKLERALRASKALKRYIRAFLSGGDECRHWALFASSRVASVCVRVLASAPASAVFTGLP</sequence>
<dbReference type="EMBL" id="CM023485">
    <property type="protein sequence ID" value="KAH6930155.1"/>
    <property type="molecule type" value="Genomic_DNA"/>
</dbReference>
<proteinExistence type="predicted"/>
<reference evidence="1" key="1">
    <citation type="submission" date="2020-05" db="EMBL/GenBank/DDBJ databases">
        <title>Large-scale comparative analyses of tick genomes elucidate their genetic diversity and vector capacities.</title>
        <authorList>
            <person name="Jia N."/>
            <person name="Wang J."/>
            <person name="Shi W."/>
            <person name="Du L."/>
            <person name="Sun Y."/>
            <person name="Zhan W."/>
            <person name="Jiang J."/>
            <person name="Wang Q."/>
            <person name="Zhang B."/>
            <person name="Ji P."/>
            <person name="Sakyi L.B."/>
            <person name="Cui X."/>
            <person name="Yuan T."/>
            <person name="Jiang B."/>
            <person name="Yang W."/>
            <person name="Lam T.T.-Y."/>
            <person name="Chang Q."/>
            <person name="Ding S."/>
            <person name="Wang X."/>
            <person name="Zhu J."/>
            <person name="Ruan X."/>
            <person name="Zhao L."/>
            <person name="Wei J."/>
            <person name="Que T."/>
            <person name="Du C."/>
            <person name="Cheng J."/>
            <person name="Dai P."/>
            <person name="Han X."/>
            <person name="Huang E."/>
            <person name="Gao Y."/>
            <person name="Liu J."/>
            <person name="Shao H."/>
            <person name="Ye R."/>
            <person name="Li L."/>
            <person name="Wei W."/>
            <person name="Wang X."/>
            <person name="Wang C."/>
            <person name="Yang T."/>
            <person name="Huo Q."/>
            <person name="Li W."/>
            <person name="Guo W."/>
            <person name="Chen H."/>
            <person name="Zhou L."/>
            <person name="Ni X."/>
            <person name="Tian J."/>
            <person name="Zhou Y."/>
            <person name="Sheng Y."/>
            <person name="Liu T."/>
            <person name="Pan Y."/>
            <person name="Xia L."/>
            <person name="Li J."/>
            <person name="Zhao F."/>
            <person name="Cao W."/>
        </authorList>
    </citation>
    <scope>NUCLEOTIDE SEQUENCE</scope>
    <source>
        <strain evidence="1">Hyas-2018</strain>
    </source>
</reference>
<evidence type="ECO:0000313" key="1">
    <source>
        <dbReference type="EMBL" id="KAH6930155.1"/>
    </source>
</evidence>
<gene>
    <name evidence="1" type="ORF">HPB50_011072</name>
</gene>
<protein>
    <submittedName>
        <fullName evidence="1">Uncharacterized protein</fullName>
    </submittedName>
</protein>
<comment type="caution">
    <text evidence="1">The sequence shown here is derived from an EMBL/GenBank/DDBJ whole genome shotgun (WGS) entry which is preliminary data.</text>
</comment>